<reference evidence="4 5" key="1">
    <citation type="submission" date="2024-06" db="EMBL/GenBank/DDBJ databases">
        <title>A chromosome-level genome assembly of beet webworm, Loxostege sticticalis.</title>
        <authorList>
            <person name="Zhang Y."/>
        </authorList>
    </citation>
    <scope>NUCLEOTIDE SEQUENCE [LARGE SCALE GENOMIC DNA]</scope>
    <source>
        <strain evidence="3">AQ026</strain>
        <strain evidence="2">AQ028</strain>
        <tissue evidence="2">Male pupae</tissue>
        <tissue evidence="3">Whole body</tissue>
    </source>
</reference>
<proteinExistence type="inferred from homology"/>
<comment type="caution">
    <text evidence="2">The sequence shown here is derived from an EMBL/GenBank/DDBJ whole genome shotgun (WGS) entry which is preliminary data.</text>
</comment>
<dbReference type="Proteomes" id="UP001549921">
    <property type="component" value="Unassembled WGS sequence"/>
</dbReference>
<sequence>MDDEPATLDSQFFEFAKLMDNKRDGLTITLYRSDYWMRQSKLLDDRKLTMTDTGILWFKFCKTELTFDEWYEFLQDVCATKNLDQEAVETAMTNCGIPGTSAVFVPHYRDFFDTYQPKEKMAF</sequence>
<keyword evidence="4" id="KW-1185">Reference proteome</keyword>
<protein>
    <submittedName>
        <fullName evidence="2">Uncharacterized protein</fullName>
    </submittedName>
</protein>
<evidence type="ECO:0000313" key="2">
    <source>
        <dbReference type="EMBL" id="KAL0852378.1"/>
    </source>
</evidence>
<accession>A0ABD0TSN8</accession>
<evidence type="ECO:0000256" key="1">
    <source>
        <dbReference type="ARBA" id="ARBA00010994"/>
    </source>
</evidence>
<evidence type="ECO:0000313" key="3">
    <source>
        <dbReference type="EMBL" id="KAL0902733.1"/>
    </source>
</evidence>
<dbReference type="AlphaFoldDB" id="A0ABD0TSN8"/>
<gene>
    <name evidence="3" type="ORF">ABMA27_000541</name>
    <name evidence="2" type="ORF">ABMA28_000575</name>
</gene>
<dbReference type="Pfam" id="PF05517">
    <property type="entry name" value="p25-alpha"/>
    <property type="match status" value="1"/>
</dbReference>
<name>A0ABD0TSN8_LOXSC</name>
<dbReference type="InterPro" id="IPR008907">
    <property type="entry name" value="TPP/p25"/>
</dbReference>
<comment type="similarity">
    <text evidence="1">Belongs to the TPPP family.</text>
</comment>
<dbReference type="EMBL" id="JBEDNZ010000001">
    <property type="protein sequence ID" value="KAL0852378.1"/>
    <property type="molecule type" value="Genomic_DNA"/>
</dbReference>
<dbReference type="Proteomes" id="UP001549920">
    <property type="component" value="Unassembled WGS sequence"/>
</dbReference>
<dbReference type="EMBL" id="JBEUOH010000001">
    <property type="protein sequence ID" value="KAL0902733.1"/>
    <property type="molecule type" value="Genomic_DNA"/>
</dbReference>
<dbReference type="Gene3D" id="1.10.238.10">
    <property type="entry name" value="EF-hand"/>
    <property type="match status" value="1"/>
</dbReference>
<evidence type="ECO:0000313" key="5">
    <source>
        <dbReference type="Proteomes" id="UP001549921"/>
    </source>
</evidence>
<organism evidence="2 5">
    <name type="scientific">Loxostege sticticalis</name>
    <name type="common">Beet webworm moth</name>
    <dbReference type="NCBI Taxonomy" id="481309"/>
    <lineage>
        <taxon>Eukaryota</taxon>
        <taxon>Metazoa</taxon>
        <taxon>Ecdysozoa</taxon>
        <taxon>Arthropoda</taxon>
        <taxon>Hexapoda</taxon>
        <taxon>Insecta</taxon>
        <taxon>Pterygota</taxon>
        <taxon>Neoptera</taxon>
        <taxon>Endopterygota</taxon>
        <taxon>Lepidoptera</taxon>
        <taxon>Glossata</taxon>
        <taxon>Ditrysia</taxon>
        <taxon>Pyraloidea</taxon>
        <taxon>Crambidae</taxon>
        <taxon>Pyraustinae</taxon>
        <taxon>Loxostege</taxon>
    </lineage>
</organism>
<dbReference type="SUPFAM" id="SSF47473">
    <property type="entry name" value="EF-hand"/>
    <property type="match status" value="1"/>
</dbReference>
<evidence type="ECO:0000313" key="4">
    <source>
        <dbReference type="Proteomes" id="UP001549920"/>
    </source>
</evidence>
<dbReference type="InterPro" id="IPR011992">
    <property type="entry name" value="EF-hand-dom_pair"/>
</dbReference>